<name>A0AAN8ILN6_TRICO</name>
<organism evidence="1 2">
    <name type="scientific">Trichostrongylus colubriformis</name>
    <name type="common">Black scour worm</name>
    <dbReference type="NCBI Taxonomy" id="6319"/>
    <lineage>
        <taxon>Eukaryota</taxon>
        <taxon>Metazoa</taxon>
        <taxon>Ecdysozoa</taxon>
        <taxon>Nematoda</taxon>
        <taxon>Chromadorea</taxon>
        <taxon>Rhabditida</taxon>
        <taxon>Rhabditina</taxon>
        <taxon>Rhabditomorpha</taxon>
        <taxon>Strongyloidea</taxon>
        <taxon>Trichostrongylidae</taxon>
        <taxon>Trichostrongylus</taxon>
    </lineage>
</organism>
<dbReference type="Proteomes" id="UP001331761">
    <property type="component" value="Unassembled WGS sequence"/>
</dbReference>
<reference evidence="1 2" key="1">
    <citation type="submission" date="2019-10" db="EMBL/GenBank/DDBJ databases">
        <title>Assembly and Annotation for the nematode Trichostrongylus colubriformis.</title>
        <authorList>
            <person name="Martin J."/>
        </authorList>
    </citation>
    <scope>NUCLEOTIDE SEQUENCE [LARGE SCALE GENOMIC DNA]</scope>
    <source>
        <strain evidence="1">G859</strain>
        <tissue evidence="1">Whole worm</tissue>
    </source>
</reference>
<evidence type="ECO:0000313" key="1">
    <source>
        <dbReference type="EMBL" id="KAK5973907.1"/>
    </source>
</evidence>
<accession>A0AAN8ILN6</accession>
<dbReference type="SMART" id="SM00320">
    <property type="entry name" value="WD40"/>
    <property type="match status" value="1"/>
</dbReference>
<gene>
    <name evidence="1" type="ORF">GCK32_001821</name>
</gene>
<evidence type="ECO:0000313" key="2">
    <source>
        <dbReference type="Proteomes" id="UP001331761"/>
    </source>
</evidence>
<keyword evidence="2" id="KW-1185">Reference proteome</keyword>
<dbReference type="InterPro" id="IPR001680">
    <property type="entry name" value="WD40_rpt"/>
</dbReference>
<dbReference type="AlphaFoldDB" id="A0AAN8ILN6"/>
<dbReference type="Gene3D" id="2.130.10.10">
    <property type="entry name" value="YVTN repeat-like/Quinoprotein amine dehydrogenase"/>
    <property type="match status" value="1"/>
</dbReference>
<comment type="caution">
    <text evidence="1">The sequence shown here is derived from an EMBL/GenBank/DDBJ whole genome shotgun (WGS) entry which is preliminary data.</text>
</comment>
<sequence length="405" mass="43586">MLSDVHLHKLVIEPIRPPPAEHTESSTMTDPLQVREVETDPMERRSVAVGTEADEERVTAEGVTITEETIALVESLLRDSLNSHKIFNRLEPFHKSSLIQLQPIRSATVTPLSAETLPVCSLSCGSAGRTAVLIGESEHDTWCSHAGKVIIAQRSKSSSIPLAVCPSASAWSSQGMLAVGDVAGDVHLIINDAVLGTLKVHSQAVSALDWISQSQIVSCGADGLITIIHLKGTSLEVDKSLRLAVTDLPRKIRKSSSSAKSLSVVAMSRSGAEVCIASETGGLWIVSIPDLRLKTIVNEPQAVQSILYLSSFVVLCGDPESTTLLLNDGSFADTLPIGAMHQCKVDEELLVIADGTQILIYDVSTRSVMLNEKRPMRSMNVSPQGDLIILNDNELVTYRLMKSNA</sequence>
<dbReference type="InterPro" id="IPR015943">
    <property type="entry name" value="WD40/YVTN_repeat-like_dom_sf"/>
</dbReference>
<dbReference type="SUPFAM" id="SSF50978">
    <property type="entry name" value="WD40 repeat-like"/>
    <property type="match status" value="1"/>
</dbReference>
<proteinExistence type="predicted"/>
<dbReference type="EMBL" id="WIXE01014914">
    <property type="protein sequence ID" value="KAK5973907.1"/>
    <property type="molecule type" value="Genomic_DNA"/>
</dbReference>
<protein>
    <submittedName>
        <fullName evidence="1">Uncharacterized protein</fullName>
    </submittedName>
</protein>
<dbReference type="InterPro" id="IPR036322">
    <property type="entry name" value="WD40_repeat_dom_sf"/>
</dbReference>